<dbReference type="AlphaFoldDB" id="A0A1G6IXD7"/>
<dbReference type="GO" id="GO:0016798">
    <property type="term" value="F:hydrolase activity, acting on glycosyl bonds"/>
    <property type="evidence" value="ECO:0007669"/>
    <property type="project" value="UniProtKB-KW"/>
</dbReference>
<dbReference type="Gene3D" id="3.20.20.80">
    <property type="entry name" value="Glycosidases"/>
    <property type="match status" value="1"/>
</dbReference>
<dbReference type="InterPro" id="IPR001223">
    <property type="entry name" value="Glyco_hydro18_cat"/>
</dbReference>
<reference evidence="5 6" key="1">
    <citation type="submission" date="2016-10" db="EMBL/GenBank/DDBJ databases">
        <authorList>
            <person name="de Groot N.N."/>
        </authorList>
    </citation>
    <scope>NUCLEOTIDE SEQUENCE [LARGE SCALE GENOMIC DNA]</scope>
    <source>
        <strain evidence="5 6">DSM 45514</strain>
    </source>
</reference>
<feature type="region of interest" description="Disordered" evidence="3">
    <location>
        <begin position="20"/>
        <end position="67"/>
    </location>
</feature>
<sequence length="392" mass="44414">MNRLISITMTAILLVTAGCGGSGGQQQQGSGSGENNPHKAQSAHPPKVEKVRNQNQAGPDENRPAKRKIESLGFLEPMDKQKAVKDVNKVADHLTYVSFFSYRVKPDGGLTPLKKDEPALEETRKHGAIPMLVITNFEEGNFRPEVAHKIFTDKKASQRLTRNVIRVMKQKGYQALNVDFEHIKEKDKKLYNGFLETFLPAIKKEGFTVSTALAPKSSEKQGGAWHGAHDYAFHGKVADFVILMTYEWGWSGGPPMAVSPIPQVKKVLDHAVTKIPREKIVMGAPLYGYDWTLPYKKDGPPAKRLAPQEAMELAQKTGAKIQFNNRDQAPFFYYRDDQQKKHVVWFENEQSTQAKFDLIKEYRLRGIGYWVLGEEYPRNWSLLQDNFNIKKK</sequence>
<evidence type="ECO:0000313" key="6">
    <source>
        <dbReference type="Proteomes" id="UP000199387"/>
    </source>
</evidence>
<protein>
    <submittedName>
        <fullName evidence="5">Spore germination protein</fullName>
    </submittedName>
</protein>
<dbReference type="EMBL" id="FMZA01000003">
    <property type="protein sequence ID" value="SDC11124.1"/>
    <property type="molecule type" value="Genomic_DNA"/>
</dbReference>
<dbReference type="InterPro" id="IPR041704">
    <property type="entry name" value="CFLE_GH18"/>
</dbReference>
<dbReference type="PROSITE" id="PS51257">
    <property type="entry name" value="PROKAR_LIPOPROTEIN"/>
    <property type="match status" value="1"/>
</dbReference>
<gene>
    <name evidence="5" type="ORF">SAMN04488112_10389</name>
</gene>
<dbReference type="InterPro" id="IPR017853">
    <property type="entry name" value="GH"/>
</dbReference>
<dbReference type="GO" id="GO:0008061">
    <property type="term" value="F:chitin binding"/>
    <property type="evidence" value="ECO:0007669"/>
    <property type="project" value="InterPro"/>
</dbReference>
<dbReference type="GO" id="GO:0005975">
    <property type="term" value="P:carbohydrate metabolic process"/>
    <property type="evidence" value="ECO:0007669"/>
    <property type="project" value="InterPro"/>
</dbReference>
<dbReference type="InterPro" id="IPR011583">
    <property type="entry name" value="Chitinase_II/V-like_cat"/>
</dbReference>
<evidence type="ECO:0000256" key="1">
    <source>
        <dbReference type="ARBA" id="ARBA00022801"/>
    </source>
</evidence>
<evidence type="ECO:0000256" key="3">
    <source>
        <dbReference type="SAM" id="MobiDB-lite"/>
    </source>
</evidence>
<dbReference type="Pfam" id="PF00704">
    <property type="entry name" value="Glyco_hydro_18"/>
    <property type="match status" value="1"/>
</dbReference>
<keyword evidence="1" id="KW-0378">Hydrolase</keyword>
<keyword evidence="6" id="KW-1185">Reference proteome</keyword>
<keyword evidence="2" id="KW-0326">Glycosidase</keyword>
<feature type="compositionally biased region" description="Gly residues" evidence="3">
    <location>
        <begin position="20"/>
        <end position="32"/>
    </location>
</feature>
<evidence type="ECO:0000313" key="5">
    <source>
        <dbReference type="EMBL" id="SDC11124.1"/>
    </source>
</evidence>
<evidence type="ECO:0000256" key="2">
    <source>
        <dbReference type="ARBA" id="ARBA00023295"/>
    </source>
</evidence>
<dbReference type="CDD" id="cd02874">
    <property type="entry name" value="GH18_CFLE_spore_hydrolase"/>
    <property type="match status" value="1"/>
</dbReference>
<dbReference type="Gene3D" id="3.10.50.10">
    <property type="match status" value="1"/>
</dbReference>
<dbReference type="GO" id="GO:0070492">
    <property type="term" value="F:oligosaccharide binding"/>
    <property type="evidence" value="ECO:0007669"/>
    <property type="project" value="TreeGrafter"/>
</dbReference>
<dbReference type="SUPFAM" id="SSF51445">
    <property type="entry name" value="(Trans)glycosidases"/>
    <property type="match status" value="1"/>
</dbReference>
<dbReference type="PANTHER" id="PTHR46066">
    <property type="entry name" value="CHITINASE DOMAIN-CONTAINING PROTEIN 1 FAMILY MEMBER"/>
    <property type="match status" value="1"/>
</dbReference>
<accession>A0A1G6IXD7</accession>
<dbReference type="Proteomes" id="UP000199387">
    <property type="component" value="Unassembled WGS sequence"/>
</dbReference>
<dbReference type="SMART" id="SM00636">
    <property type="entry name" value="Glyco_18"/>
    <property type="match status" value="1"/>
</dbReference>
<name>A0A1G6IXD7_9BACL</name>
<dbReference type="GO" id="GO:0012505">
    <property type="term" value="C:endomembrane system"/>
    <property type="evidence" value="ECO:0007669"/>
    <property type="project" value="TreeGrafter"/>
</dbReference>
<dbReference type="STRING" id="1236220.SAMN04488112_10389"/>
<dbReference type="PANTHER" id="PTHR46066:SF2">
    <property type="entry name" value="CHITINASE DOMAIN-CONTAINING PROTEIN 1"/>
    <property type="match status" value="1"/>
</dbReference>
<feature type="domain" description="GH18" evidence="4">
    <location>
        <begin position="69"/>
        <end position="392"/>
    </location>
</feature>
<dbReference type="OrthoDB" id="9769314at2"/>
<organism evidence="5 6">
    <name type="scientific">Melghirimyces thermohalophilus</name>
    <dbReference type="NCBI Taxonomy" id="1236220"/>
    <lineage>
        <taxon>Bacteria</taxon>
        <taxon>Bacillati</taxon>
        <taxon>Bacillota</taxon>
        <taxon>Bacilli</taxon>
        <taxon>Bacillales</taxon>
        <taxon>Thermoactinomycetaceae</taxon>
        <taxon>Melghirimyces</taxon>
    </lineage>
</organism>
<dbReference type="PROSITE" id="PS51910">
    <property type="entry name" value="GH18_2"/>
    <property type="match status" value="1"/>
</dbReference>
<proteinExistence type="predicted"/>
<dbReference type="RefSeq" id="WP_091566493.1">
    <property type="nucleotide sequence ID" value="NZ_FMZA01000003.1"/>
</dbReference>
<dbReference type="InterPro" id="IPR029070">
    <property type="entry name" value="Chitinase_insertion_sf"/>
</dbReference>
<evidence type="ECO:0000259" key="4">
    <source>
        <dbReference type="PROSITE" id="PS51910"/>
    </source>
</evidence>